<dbReference type="GO" id="GO:0005524">
    <property type="term" value="F:ATP binding"/>
    <property type="evidence" value="ECO:0007669"/>
    <property type="project" value="UniProtKB-KW"/>
</dbReference>
<dbReference type="OrthoDB" id="227596at2"/>
<feature type="transmembrane region" description="Helical" evidence="9">
    <location>
        <begin position="32"/>
        <end position="57"/>
    </location>
</feature>
<reference evidence="11 12" key="1">
    <citation type="submission" date="2015-02" db="EMBL/GenBank/DDBJ databases">
        <title>Draft genome sequences of ten Microbacterium spp. with emphasis on heavy metal contaminated environments.</title>
        <authorList>
            <person name="Corretto E."/>
        </authorList>
    </citation>
    <scope>NUCLEOTIDE SEQUENCE [LARGE SCALE GENOMIC DNA]</scope>
    <source>
        <strain evidence="11 12">DSM 23848</strain>
    </source>
</reference>
<feature type="transmembrane region" description="Helical" evidence="9">
    <location>
        <begin position="69"/>
        <end position="102"/>
    </location>
</feature>
<feature type="transmembrane region" description="Helical" evidence="9">
    <location>
        <begin position="162"/>
        <end position="182"/>
    </location>
</feature>
<dbReference type="Gene3D" id="1.20.5.1930">
    <property type="match status" value="1"/>
</dbReference>
<keyword evidence="12" id="KW-1185">Reference proteome</keyword>
<keyword evidence="7" id="KW-0067">ATP-binding</keyword>
<keyword evidence="8" id="KW-0902">Two-component regulatory system</keyword>
<dbReference type="GO" id="GO:0046983">
    <property type="term" value="F:protein dimerization activity"/>
    <property type="evidence" value="ECO:0007669"/>
    <property type="project" value="InterPro"/>
</dbReference>
<dbReference type="PANTHER" id="PTHR24421:SF10">
    <property type="entry name" value="NITRATE_NITRITE SENSOR PROTEIN NARQ"/>
    <property type="match status" value="1"/>
</dbReference>
<sequence length="417" mass="43618">MSVGLPQDLRGSALRRRLGILPLRVAPGRANLAIWAFAIVCALAQLAVAASLGVALYRIPVAAALILSLVQAVAIVLALFAPAWATVLALIAGNALAGLAAVVPEAPWPIAASTIVANALVWIGVALRARWWMPVGGWAFSVLSAVMVAVDSPVRSDDGAAIADLIVFAAVTLGAVLIGLGVRNWSLLRAQLRAERAATAVELARREAVEDKARIARELHDVVAHGMSAIQVRAASARYRIPDLPEEAAAEFDEVAATARSAMKEMRVILGLLRDEEGDVEHAPQPGLADIPALLARAGDLGPVSERGSWQLTEQEQQDPILGLAAYRVVQEGLSNVARHAPGAAAEVVWTQTPAQLGIGIRNAAPTGPAAPRAESGGHGLRGMRERLATMGGAVEARPRDDGGFALQVRIPREGRA</sequence>
<evidence type="ECO:0000256" key="7">
    <source>
        <dbReference type="ARBA" id="ARBA00022840"/>
    </source>
</evidence>
<keyword evidence="3" id="KW-0597">Phosphoprotein</keyword>
<keyword evidence="9" id="KW-0472">Membrane</keyword>
<evidence type="ECO:0000256" key="5">
    <source>
        <dbReference type="ARBA" id="ARBA00022741"/>
    </source>
</evidence>
<evidence type="ECO:0000256" key="2">
    <source>
        <dbReference type="ARBA" id="ARBA00012438"/>
    </source>
</evidence>
<organism evidence="11 12">
    <name type="scientific">Microbacterium azadirachtae</name>
    <dbReference type="NCBI Taxonomy" id="582680"/>
    <lineage>
        <taxon>Bacteria</taxon>
        <taxon>Bacillati</taxon>
        <taxon>Actinomycetota</taxon>
        <taxon>Actinomycetes</taxon>
        <taxon>Micrococcales</taxon>
        <taxon>Microbacteriaceae</taxon>
        <taxon>Microbacterium</taxon>
    </lineage>
</organism>
<keyword evidence="5" id="KW-0547">Nucleotide-binding</keyword>
<dbReference type="GO" id="GO:0016020">
    <property type="term" value="C:membrane"/>
    <property type="evidence" value="ECO:0007669"/>
    <property type="project" value="InterPro"/>
</dbReference>
<dbReference type="EC" id="2.7.13.3" evidence="2"/>
<dbReference type="RefSeq" id="WP_052674102.1">
    <property type="nucleotide sequence ID" value="NZ_JYIT01000039.1"/>
</dbReference>
<evidence type="ECO:0000256" key="4">
    <source>
        <dbReference type="ARBA" id="ARBA00022679"/>
    </source>
</evidence>
<dbReference type="Proteomes" id="UP000033448">
    <property type="component" value="Unassembled WGS sequence"/>
</dbReference>
<feature type="transmembrane region" description="Helical" evidence="9">
    <location>
        <begin position="108"/>
        <end position="125"/>
    </location>
</feature>
<keyword evidence="4 11" id="KW-0808">Transferase</keyword>
<dbReference type="CDD" id="cd16917">
    <property type="entry name" value="HATPase_UhpB-NarQ-NarX-like"/>
    <property type="match status" value="1"/>
</dbReference>
<dbReference type="PATRIC" id="fig|582680.7.peg.180"/>
<comment type="caution">
    <text evidence="11">The sequence shown here is derived from an EMBL/GenBank/DDBJ whole genome shotgun (WGS) entry which is preliminary data.</text>
</comment>
<proteinExistence type="predicted"/>
<gene>
    <name evidence="11" type="primary">desK_2</name>
    <name evidence="11" type="ORF">RL72_00171</name>
</gene>
<evidence type="ECO:0000256" key="3">
    <source>
        <dbReference type="ARBA" id="ARBA00022553"/>
    </source>
</evidence>
<evidence type="ECO:0000259" key="10">
    <source>
        <dbReference type="Pfam" id="PF07730"/>
    </source>
</evidence>
<evidence type="ECO:0000313" key="11">
    <source>
        <dbReference type="EMBL" id="KJL32429.1"/>
    </source>
</evidence>
<dbReference type="GO" id="GO:0000155">
    <property type="term" value="F:phosphorelay sensor kinase activity"/>
    <property type="evidence" value="ECO:0007669"/>
    <property type="project" value="InterPro"/>
</dbReference>
<keyword evidence="6 11" id="KW-0418">Kinase</keyword>
<dbReference type="InterPro" id="IPR050482">
    <property type="entry name" value="Sensor_HK_TwoCompSys"/>
</dbReference>
<accession>A0A0F0LIE0</accession>
<evidence type="ECO:0000256" key="6">
    <source>
        <dbReference type="ARBA" id="ARBA00022777"/>
    </source>
</evidence>
<dbReference type="SUPFAM" id="SSF55874">
    <property type="entry name" value="ATPase domain of HSP90 chaperone/DNA topoisomerase II/histidine kinase"/>
    <property type="match status" value="1"/>
</dbReference>
<comment type="catalytic activity">
    <reaction evidence="1">
        <text>ATP + protein L-histidine = ADP + protein N-phospho-L-histidine.</text>
        <dbReference type="EC" id="2.7.13.3"/>
    </reaction>
</comment>
<protein>
    <recommendedName>
        <fullName evidence="2">histidine kinase</fullName>
        <ecNumber evidence="2">2.7.13.3</ecNumber>
    </recommendedName>
</protein>
<dbReference type="InterPro" id="IPR036890">
    <property type="entry name" value="HATPase_C_sf"/>
</dbReference>
<evidence type="ECO:0000313" key="12">
    <source>
        <dbReference type="Proteomes" id="UP000033448"/>
    </source>
</evidence>
<feature type="transmembrane region" description="Helical" evidence="9">
    <location>
        <begin position="132"/>
        <end position="150"/>
    </location>
</feature>
<evidence type="ECO:0000256" key="8">
    <source>
        <dbReference type="ARBA" id="ARBA00023012"/>
    </source>
</evidence>
<dbReference type="PANTHER" id="PTHR24421">
    <property type="entry name" value="NITRATE/NITRITE SENSOR PROTEIN NARX-RELATED"/>
    <property type="match status" value="1"/>
</dbReference>
<evidence type="ECO:0000256" key="1">
    <source>
        <dbReference type="ARBA" id="ARBA00000085"/>
    </source>
</evidence>
<dbReference type="Pfam" id="PF07730">
    <property type="entry name" value="HisKA_3"/>
    <property type="match status" value="1"/>
</dbReference>
<keyword evidence="9" id="KW-0812">Transmembrane</keyword>
<evidence type="ECO:0000256" key="9">
    <source>
        <dbReference type="SAM" id="Phobius"/>
    </source>
</evidence>
<keyword evidence="9" id="KW-1133">Transmembrane helix</keyword>
<dbReference type="InterPro" id="IPR011712">
    <property type="entry name" value="Sig_transdc_His_kin_sub3_dim/P"/>
</dbReference>
<dbReference type="EMBL" id="JYIT01000039">
    <property type="protein sequence ID" value="KJL32429.1"/>
    <property type="molecule type" value="Genomic_DNA"/>
</dbReference>
<dbReference type="AlphaFoldDB" id="A0A0F0LIE0"/>
<name>A0A0F0LIE0_9MICO</name>
<feature type="domain" description="Signal transduction histidine kinase subgroup 3 dimerisation and phosphoacceptor" evidence="10">
    <location>
        <begin position="212"/>
        <end position="276"/>
    </location>
</feature>
<dbReference type="Gene3D" id="3.30.565.10">
    <property type="entry name" value="Histidine kinase-like ATPase, C-terminal domain"/>
    <property type="match status" value="1"/>
</dbReference>